<evidence type="ECO:0000259" key="6">
    <source>
        <dbReference type="Pfam" id="PF24859"/>
    </source>
</evidence>
<dbReference type="FunFam" id="3.90.1670.10:FF:000001">
    <property type="entry name" value="Protein FdhE"/>
    <property type="match status" value="1"/>
</dbReference>
<dbReference type="AlphaFoldDB" id="A0A1H1W819"/>
<dbReference type="Pfam" id="PF24860">
    <property type="entry name" value="FdhE_C"/>
    <property type="match status" value="1"/>
</dbReference>
<comment type="subcellular location">
    <subcellularLocation>
        <location evidence="1 4">Cytoplasm</location>
    </subcellularLocation>
</comment>
<dbReference type="RefSeq" id="WP_090274949.1">
    <property type="nucleotide sequence ID" value="NZ_LT629748.1"/>
</dbReference>
<name>A0A1H1W819_9GAMM</name>
<dbReference type="EMBL" id="LT629748">
    <property type="protein sequence ID" value="SDS93195.1"/>
    <property type="molecule type" value="Genomic_DNA"/>
</dbReference>
<dbReference type="Pfam" id="PF04216">
    <property type="entry name" value="FdhE_N"/>
    <property type="match status" value="1"/>
</dbReference>
<feature type="domain" description="FdhE N-terminal" evidence="5">
    <location>
        <begin position="19"/>
        <end position="179"/>
    </location>
</feature>
<evidence type="ECO:0000256" key="4">
    <source>
        <dbReference type="HAMAP-Rule" id="MF_00611"/>
    </source>
</evidence>
<dbReference type="HAMAP" id="MF_00611">
    <property type="entry name" value="FdeH"/>
    <property type="match status" value="1"/>
</dbReference>
<dbReference type="InterPro" id="IPR006452">
    <property type="entry name" value="Formate_DH_accessory"/>
</dbReference>
<dbReference type="InterPro" id="IPR056797">
    <property type="entry name" value="FdhE_central"/>
</dbReference>
<evidence type="ECO:0000256" key="1">
    <source>
        <dbReference type="ARBA" id="ARBA00004496"/>
    </source>
</evidence>
<dbReference type="PANTHER" id="PTHR37689">
    <property type="entry name" value="PROTEIN FDHE"/>
    <property type="match status" value="1"/>
</dbReference>
<dbReference type="PIRSF" id="PIRSF018296">
    <property type="entry name" value="Format_dh_formtn"/>
    <property type="match status" value="1"/>
</dbReference>
<sequence>MSSIKLVPVQEPTGGVKHIAPLLLPQLNQHYQARAERLGVLAKEHVMGDYLQFTAALVAAQQQVIDELPLPDTANARIELIDGQAPLAWNKLQRDAYWQQALGLLIDKLRAEANPETLAVLDELQGSSAAQLEQWAGYLLAGNFAEVGSGRALLLWSALSLYWIQLAARLPFEAVAELGEQRQFCPVCASAPSASVILGGDQAGLRYLHCGLCESRWHMVRIKCSNCEQSEKLEYWSLETREAPLKAESCGDCNSYLKVLHLDRAKHQEVVADDLASLALDAEMEQEGFGRSGLNPLLFPG</sequence>
<comment type="function">
    <text evidence="4">Necessary for formate dehydrogenase activity.</text>
</comment>
<dbReference type="GO" id="GO:0005829">
    <property type="term" value="C:cytosol"/>
    <property type="evidence" value="ECO:0007669"/>
    <property type="project" value="TreeGrafter"/>
</dbReference>
<proteinExistence type="inferred from homology"/>
<dbReference type="NCBIfam" id="TIGR01562">
    <property type="entry name" value="FdhE"/>
    <property type="match status" value="1"/>
</dbReference>
<feature type="domain" description="FdhE central" evidence="6">
    <location>
        <begin position="184"/>
        <end position="221"/>
    </location>
</feature>
<evidence type="ECO:0000259" key="5">
    <source>
        <dbReference type="Pfam" id="PF04216"/>
    </source>
</evidence>
<evidence type="ECO:0000256" key="2">
    <source>
        <dbReference type="ARBA" id="ARBA00022490"/>
    </source>
</evidence>
<dbReference type="STRING" id="797277.SAMN05216198_3182"/>
<evidence type="ECO:0000259" key="7">
    <source>
        <dbReference type="Pfam" id="PF24860"/>
    </source>
</evidence>
<dbReference type="Proteomes" id="UP000243426">
    <property type="component" value="Chromosome I"/>
</dbReference>
<dbReference type="PANTHER" id="PTHR37689:SF1">
    <property type="entry name" value="PROTEIN FDHE"/>
    <property type="match status" value="1"/>
</dbReference>
<evidence type="ECO:0000313" key="9">
    <source>
        <dbReference type="Proteomes" id="UP000243426"/>
    </source>
</evidence>
<keyword evidence="2 4" id="KW-0963">Cytoplasm</keyword>
<dbReference type="GO" id="GO:0008199">
    <property type="term" value="F:ferric iron binding"/>
    <property type="evidence" value="ECO:0007669"/>
    <property type="project" value="TreeGrafter"/>
</dbReference>
<dbReference type="InterPro" id="IPR056796">
    <property type="entry name" value="FdhE_C"/>
</dbReference>
<protein>
    <recommendedName>
        <fullName evidence="4">Protein FdhE homolog</fullName>
    </recommendedName>
</protein>
<dbReference type="InterPro" id="IPR056774">
    <property type="entry name" value="FdhE_N"/>
</dbReference>
<keyword evidence="9" id="KW-1185">Reference proteome</keyword>
<dbReference type="Pfam" id="PF24859">
    <property type="entry name" value="FdhE_central"/>
    <property type="match status" value="1"/>
</dbReference>
<organism evidence="8 9">
    <name type="scientific">Halopseudomonas litoralis</name>
    <dbReference type="NCBI Taxonomy" id="797277"/>
    <lineage>
        <taxon>Bacteria</taxon>
        <taxon>Pseudomonadati</taxon>
        <taxon>Pseudomonadota</taxon>
        <taxon>Gammaproteobacteria</taxon>
        <taxon>Pseudomonadales</taxon>
        <taxon>Pseudomonadaceae</taxon>
        <taxon>Halopseudomonas</taxon>
    </lineage>
</organism>
<evidence type="ECO:0000256" key="3">
    <source>
        <dbReference type="ARBA" id="ARBA00061033"/>
    </source>
</evidence>
<dbReference type="InterPro" id="IPR024064">
    <property type="entry name" value="FdhE-like_sf"/>
</dbReference>
<accession>A0A1H1W819</accession>
<dbReference type="OrthoDB" id="9794151at2"/>
<feature type="domain" description="FdhE C-terminal" evidence="7">
    <location>
        <begin position="222"/>
        <end position="298"/>
    </location>
</feature>
<reference evidence="9" key="1">
    <citation type="submission" date="2016-10" db="EMBL/GenBank/DDBJ databases">
        <authorList>
            <person name="Varghese N."/>
            <person name="Submissions S."/>
        </authorList>
    </citation>
    <scope>NUCLEOTIDE SEQUENCE [LARGE SCALE GENOMIC DNA]</scope>
    <source>
        <strain evidence="9">2SM5</strain>
    </source>
</reference>
<dbReference type="SUPFAM" id="SSF144020">
    <property type="entry name" value="FdhE-like"/>
    <property type="match status" value="1"/>
</dbReference>
<gene>
    <name evidence="4" type="primary">fdhE</name>
    <name evidence="8" type="ORF">SAMN05216198_3182</name>
</gene>
<evidence type="ECO:0000313" key="8">
    <source>
        <dbReference type="EMBL" id="SDS93195.1"/>
    </source>
</evidence>
<dbReference type="Gene3D" id="3.90.1670.10">
    <property type="entry name" value="FdhE-like domain"/>
    <property type="match status" value="1"/>
</dbReference>
<dbReference type="CDD" id="cd16341">
    <property type="entry name" value="FdhE"/>
    <property type="match status" value="1"/>
</dbReference>
<comment type="similarity">
    <text evidence="3 4">Belongs to the FdhE family.</text>
</comment>
<dbReference type="GO" id="GO:0051604">
    <property type="term" value="P:protein maturation"/>
    <property type="evidence" value="ECO:0007669"/>
    <property type="project" value="TreeGrafter"/>
</dbReference>